<keyword evidence="1" id="KW-0479">Metal-binding</keyword>
<sequence>MKHKLPTCVSPSSSKLRRLDGGCSQVEKTNSVNSLLNLSAKVVAEYLPFEYVERMLVHVPEPVQEKIIYFSFPQRDSDIYTYASFHTKYDKTRDKIPYYQGLEYFQNNCVEDVIQIGFHLTGSVRQQPASCVAGTQGNKFKVSITFDRCKIISVCCDCGNKGLPWCPHAVALAIFRIRQPQSVDYRSPISDALVCMTRSQLQKFAQYLIASHPNKILPSAQRLADQLLQPESTINKTSGAPDPTAGGSLQEVAAWYLDEAGVREQLRTELTHLASSSSSSSSSSNTTLVGGLYGGGGGQSGSSQLSGSNTAASASSVAMQRSNNSHRSHPSSSSSLDNNNSRGVVRNQSDADHNSSPTEEVGLDWLLRYRRLTSNQQNLFIGGTTCTNGGYTTLNDFDFPSLSSSSSSSNHGATASSSSFESSLLQSESSLANTNRVYYSTSPPFHLSNSFDIDRSVVHNHSNTTANGSNSSMQSSGTQIAAMFAKVRELLAKRDSNGPRLLSLITEELLNCSKLPPLKSRRNIRNSTINVPNRSQTIPVIRSPHSQLTSERNYSSENLSSSSSSNHTSSHLLFSQPPPWTTRLWEEVCLLWTLVILSPDCNAEAKKQWRYRLQNWARASRSPCDDCYLLPNHFFSSLHEFSDVDDDGLGQNQQQSGQQQPTRSYRRTSVFRLPIEVSYMSWDDVWLTHLLSFNNMKSDKNNEELSEDNMTTITSNRQNHHSTNISFPLDDSNSDCDNRIFRRPSSVVMTPRRANAHHNRLFQTNSPVGGGGGGECHCPYCDLSTSLTEPFPLLCLRVAALRSNGYLSQALQLAVFISQRLLRSVKAKTALAASTLINMVGMRSPPQTFSPHMSWNNNNNNSNNYYYPNDTLNARRTLFNTPPPNGQGIRLCTGGSLNSHNGMHSNSRYISSANMMPSSPSIISNHGKYSPSNRLTSPRPASLSPPVNNVSHHHTRSIPPPPPPRRLGLSPNSNHSPGPSCANHQSINNNNIGNSNNNNSWSSQSPYLFKSPPSTSQQYLNHCSPSSSSSSISPVPFHNSLNTNHVYLKPQQHMPYSNSPYSSACSLHTHNSNCGGSTINGNSTAMMHPVHYNNRALLTSPTPGGNRSLSARPLPSPGSGGGDSFPGVGGETDMMNCGLISPNCPCHTADIGWIGLPGRPVICLVECLLDAAAIVVEAANHHHQAPPIIALPAWGHMEKASFYLCLAVKVSLLALFQQRPPVGSVSRLLACQHQEARLLTLLNTIPKDVTIALAMCDTLCQLLGPPISSSRCLGRLDHSPVVRLWWWSALGFLVHPDTYPVHAVAEFVLNYLLDTQRLNQLSSFTTCWSGYANGSNNNNHMSSVRIDDMVFTLVIRAMRFSIPENYMMDTSATGPGLMRSNSSPQLSMGGGSSGGGVSQRTHYNYRGWGDHFNNGNNNNHLSGSSSGGHIIPAGVRSGLETALAVNTDQVSDQEFTSMTTPSMITSTAGGDPGNFDHHQRYSYLPTNNNNNNANPLFHWEHQHHQQSSAPEGGGDRFLMTTPKISSPPLPSAFAISTQNFLKSVNGTVNMNSPTSSSSSRNLCDHQAYVDNCRWSVPPVIMPSIDDHGGGEVVTPFSGLAPLFTIMRNNIRIRRNRFSSTILDDNHQTFNSTGSGNGIVPQNQNLQCRRCLDTLKIRQSRLAVALIRVSKSLIHRLDQIVQICDQNIDSPVTLLVISQQVFAEAFGWKLTATSLDRSKAPANDNTLHDISPYYSGCPCSHTTPTHHPNLIPPPNLATHSLEEVSYITRDRIHLLCTAFHLTLLAMIRTLSSSSRSCHWRRQEMLKWAVAIALHVGPFACLYLINHWSSYVNAKEAVIWLAPAILTAMGNLNSLPATTPSTKVLAGQSNPSTAILEDDICFDHSLFCGCSNCHGPSNNDPHMASSLSLGDRNCPMWSSMWHTFCPTPFTTIRNHTISISTAAQLLGTTVAYSKTSREQITHAVRHMAIQAAAKDPVSCSLPALHFSEEDSSAFETVYRLVLDAAEAGSIGPVQLFSLARYMDSHGWVWRAFPLALHATRLFVLSSTQEGHPVANDVLWACLLGHRLGPVALQEILKHVIHNIHCPTLLTDILHRCRTIPYGMNSISPVNSNVNHHHQHHHPINNNNCCCCTNNSNNINMSNNSNGTNNNTTNNNSNNYVHSSTIDQCVLMNNNQPTNSIHIGRNPCTTAHFCHASHYINNNNNSNNNANHHNSPIGVPVGTTSRLLSLDRPPLKGLLAAALNAFIKATHTRLSNISPQIPFIYYDLTDHCNSDSGLNFFDKRIEGNGNWCRCCLSDSIDDYLYHLLIFFFFLYLYLITNLILLSWKKNTSHMTE</sequence>
<feature type="transmembrane region" description="Helical" evidence="5">
    <location>
        <begin position="2300"/>
        <end position="2324"/>
    </location>
</feature>
<feature type="compositionally biased region" description="Polar residues" evidence="4">
    <location>
        <begin position="903"/>
        <end position="924"/>
    </location>
</feature>
<accession>A0AA85JYI0</accession>
<evidence type="ECO:0000259" key="7">
    <source>
        <dbReference type="Pfam" id="PF25572"/>
    </source>
</evidence>
<feature type="region of interest" description="Disordered" evidence="4">
    <location>
        <begin position="273"/>
        <end position="358"/>
    </location>
</feature>
<keyword evidence="5" id="KW-1133">Transmembrane helix</keyword>
<keyword evidence="5" id="KW-0812">Transmembrane</keyword>
<feature type="compositionally biased region" description="Gly residues" evidence="4">
    <location>
        <begin position="291"/>
        <end position="300"/>
    </location>
</feature>
<feature type="compositionally biased region" description="Gly residues" evidence="4">
    <location>
        <begin position="1388"/>
        <end position="1397"/>
    </location>
</feature>
<evidence type="ECO:0000313" key="9">
    <source>
        <dbReference type="WBParaSite" id="TREG1_500.1"/>
    </source>
</evidence>
<dbReference type="Pfam" id="PF21055">
    <property type="entry name" value="ZSWIM4-8_C"/>
    <property type="match status" value="1"/>
</dbReference>
<feature type="region of interest" description="Disordered" evidence="4">
    <location>
        <begin position="645"/>
        <end position="665"/>
    </location>
</feature>
<evidence type="ECO:0000256" key="1">
    <source>
        <dbReference type="ARBA" id="ARBA00022723"/>
    </source>
</evidence>
<feature type="region of interest" description="Disordered" evidence="4">
    <location>
        <begin position="1099"/>
        <end position="1127"/>
    </location>
</feature>
<keyword evidence="8" id="KW-1185">Reference proteome</keyword>
<dbReference type="WBParaSite" id="TREG1_500.1">
    <property type="protein sequence ID" value="TREG1_500.1"/>
    <property type="gene ID" value="TREG1_500"/>
</dbReference>
<evidence type="ECO:0008006" key="10">
    <source>
        <dbReference type="Google" id="ProtNLM"/>
    </source>
</evidence>
<evidence type="ECO:0000313" key="8">
    <source>
        <dbReference type="Proteomes" id="UP000050795"/>
    </source>
</evidence>
<evidence type="ECO:0000256" key="3">
    <source>
        <dbReference type="ARBA" id="ARBA00022833"/>
    </source>
</evidence>
<keyword evidence="5" id="KW-0472">Membrane</keyword>
<feature type="compositionally biased region" description="Low complexity" evidence="4">
    <location>
        <begin position="983"/>
        <end position="1005"/>
    </location>
</feature>
<feature type="compositionally biased region" description="Low complexity" evidence="4">
    <location>
        <begin position="1456"/>
        <end position="1467"/>
    </location>
</feature>
<dbReference type="InterPro" id="IPR048370">
    <property type="entry name" value="ZSWIM4-8_C"/>
</dbReference>
<feature type="domain" description="ZSWIM8 TPR repeats" evidence="7">
    <location>
        <begin position="487"/>
        <end position="620"/>
    </location>
</feature>
<keyword evidence="3" id="KW-0862">Zinc</keyword>
<feature type="compositionally biased region" description="Low complexity" evidence="4">
    <location>
        <begin position="550"/>
        <end position="572"/>
    </location>
</feature>
<feature type="compositionally biased region" description="Low complexity" evidence="4">
    <location>
        <begin position="1024"/>
        <end position="1034"/>
    </location>
</feature>
<feature type="region of interest" description="Disordered" evidence="4">
    <location>
        <begin position="1380"/>
        <end position="1400"/>
    </location>
</feature>
<protein>
    <recommendedName>
        <fullName evidence="10">SWIM-type domain-containing protein</fullName>
    </recommendedName>
</protein>
<dbReference type="GO" id="GO:0008270">
    <property type="term" value="F:zinc ion binding"/>
    <property type="evidence" value="ECO:0007669"/>
    <property type="project" value="UniProtKB-KW"/>
</dbReference>
<feature type="region of interest" description="Disordered" evidence="4">
    <location>
        <begin position="903"/>
        <end position="1035"/>
    </location>
</feature>
<reference evidence="8" key="1">
    <citation type="submission" date="2022-06" db="EMBL/GenBank/DDBJ databases">
        <authorList>
            <person name="Berger JAMES D."/>
            <person name="Berger JAMES D."/>
        </authorList>
    </citation>
    <scope>NUCLEOTIDE SEQUENCE [LARGE SCALE GENOMIC DNA]</scope>
</reference>
<dbReference type="PANTHER" id="PTHR22619">
    <property type="entry name" value="ZINC FINGER SWIM DOMAIN CONTAINING PROTEIN 4, 5, 6"/>
    <property type="match status" value="1"/>
</dbReference>
<evidence type="ECO:0000259" key="6">
    <source>
        <dbReference type="Pfam" id="PF21055"/>
    </source>
</evidence>
<feature type="region of interest" description="Disordered" evidence="4">
    <location>
        <begin position="535"/>
        <end position="572"/>
    </location>
</feature>
<evidence type="ECO:0000256" key="2">
    <source>
        <dbReference type="ARBA" id="ARBA00022771"/>
    </source>
</evidence>
<feature type="compositionally biased region" description="Polar residues" evidence="4">
    <location>
        <begin position="1099"/>
        <end position="1109"/>
    </location>
</feature>
<name>A0AA85JYI0_TRIRE</name>
<feature type="compositionally biased region" description="Polar residues" evidence="4">
    <location>
        <begin position="1012"/>
        <end position="1023"/>
    </location>
</feature>
<reference evidence="9" key="2">
    <citation type="submission" date="2023-11" db="UniProtKB">
        <authorList>
            <consortium name="WormBaseParasite"/>
        </authorList>
    </citation>
    <scope>IDENTIFICATION</scope>
</reference>
<feature type="compositionally biased region" description="Low complexity" evidence="4">
    <location>
        <begin position="649"/>
        <end position="660"/>
    </location>
</feature>
<keyword evidence="2" id="KW-0863">Zinc-finger</keyword>
<dbReference type="InterPro" id="IPR057945">
    <property type="entry name" value="TPR_ZSWIM8"/>
</dbReference>
<feature type="region of interest" description="Disordered" evidence="4">
    <location>
        <begin position="1450"/>
        <end position="1496"/>
    </location>
</feature>
<evidence type="ECO:0000256" key="4">
    <source>
        <dbReference type="SAM" id="MobiDB-lite"/>
    </source>
</evidence>
<organism evidence="8 9">
    <name type="scientific">Trichobilharzia regenti</name>
    <name type="common">Nasal bird schistosome</name>
    <dbReference type="NCBI Taxonomy" id="157069"/>
    <lineage>
        <taxon>Eukaryota</taxon>
        <taxon>Metazoa</taxon>
        <taxon>Spiralia</taxon>
        <taxon>Lophotrochozoa</taxon>
        <taxon>Platyhelminthes</taxon>
        <taxon>Trematoda</taxon>
        <taxon>Digenea</taxon>
        <taxon>Strigeidida</taxon>
        <taxon>Schistosomatoidea</taxon>
        <taxon>Schistosomatidae</taxon>
        <taxon>Trichobilharzia</taxon>
    </lineage>
</organism>
<dbReference type="PANTHER" id="PTHR22619:SF0">
    <property type="entry name" value="ZINC FINGER SWIM DOMAIN-CONTAINING PROTEIN 6-LIKE PROTEIN"/>
    <property type="match status" value="1"/>
</dbReference>
<dbReference type="Proteomes" id="UP000050795">
    <property type="component" value="Unassembled WGS sequence"/>
</dbReference>
<feature type="compositionally biased region" description="Low complexity" evidence="4">
    <location>
        <begin position="275"/>
        <end position="284"/>
    </location>
</feature>
<feature type="compositionally biased region" description="Polar residues" evidence="4">
    <location>
        <begin position="535"/>
        <end position="549"/>
    </location>
</feature>
<feature type="compositionally biased region" description="Polar residues" evidence="4">
    <location>
        <begin position="309"/>
        <end position="320"/>
    </location>
</feature>
<evidence type="ECO:0000256" key="5">
    <source>
        <dbReference type="SAM" id="Phobius"/>
    </source>
</evidence>
<feature type="domain" description="ZSWIM4-8 C-terminal" evidence="6">
    <location>
        <begin position="2012"/>
        <end position="2098"/>
    </location>
</feature>
<feature type="compositionally biased region" description="Gly residues" evidence="4">
    <location>
        <begin position="1118"/>
        <end position="1127"/>
    </location>
</feature>
<feature type="compositionally biased region" description="Low complexity" evidence="4">
    <location>
        <begin position="330"/>
        <end position="342"/>
    </location>
</feature>
<dbReference type="GO" id="GO:0031462">
    <property type="term" value="C:Cul2-RING ubiquitin ligase complex"/>
    <property type="evidence" value="ECO:0007669"/>
    <property type="project" value="TreeGrafter"/>
</dbReference>
<proteinExistence type="predicted"/>
<dbReference type="Pfam" id="PF25572">
    <property type="entry name" value="TPR_ZSWIM8"/>
    <property type="match status" value="1"/>
</dbReference>